<dbReference type="EMBL" id="AYZJ01000020">
    <property type="protein sequence ID" value="KRN24872.1"/>
    <property type="molecule type" value="Genomic_DNA"/>
</dbReference>
<evidence type="ECO:0000256" key="1">
    <source>
        <dbReference type="ARBA" id="ARBA00022737"/>
    </source>
</evidence>
<comment type="caution">
    <text evidence="4">The sequence shown here is derived from an EMBL/GenBank/DDBJ whole genome shotgun (WGS) entry which is preliminary data.</text>
</comment>
<accession>A0A0R2F961</accession>
<dbReference type="STRING" id="1423730.FC75_GL001087"/>
<dbReference type="InterPro" id="IPR009459">
    <property type="entry name" value="MucBP_dom"/>
</dbReference>
<organism evidence="4 5">
    <name type="scientific">Lacticaseibacillus camelliae DSM 22697 = JCM 13995</name>
    <dbReference type="NCBI Taxonomy" id="1423730"/>
    <lineage>
        <taxon>Bacteria</taxon>
        <taxon>Bacillati</taxon>
        <taxon>Bacillota</taxon>
        <taxon>Bacilli</taxon>
        <taxon>Lactobacillales</taxon>
        <taxon>Lactobacillaceae</taxon>
        <taxon>Lacticaseibacillus</taxon>
    </lineage>
</organism>
<evidence type="ECO:0000313" key="5">
    <source>
        <dbReference type="Proteomes" id="UP000050865"/>
    </source>
</evidence>
<gene>
    <name evidence="4" type="ORF">FC75_GL001087</name>
</gene>
<dbReference type="Pfam" id="PF06458">
    <property type="entry name" value="MucBP"/>
    <property type="match status" value="1"/>
</dbReference>
<reference evidence="4 5" key="1">
    <citation type="journal article" date="2015" name="Genome Announc.">
        <title>Expanding the biotechnology potential of lactobacilli through comparative genomics of 213 strains and associated genera.</title>
        <authorList>
            <person name="Sun Z."/>
            <person name="Harris H.M."/>
            <person name="McCann A."/>
            <person name="Guo C."/>
            <person name="Argimon S."/>
            <person name="Zhang W."/>
            <person name="Yang X."/>
            <person name="Jeffery I.B."/>
            <person name="Cooney J.C."/>
            <person name="Kagawa T.F."/>
            <person name="Liu W."/>
            <person name="Song Y."/>
            <person name="Salvetti E."/>
            <person name="Wrobel A."/>
            <person name="Rasinkangas P."/>
            <person name="Parkhill J."/>
            <person name="Rea M.C."/>
            <person name="O'Sullivan O."/>
            <person name="Ritari J."/>
            <person name="Douillard F.P."/>
            <person name="Paul Ross R."/>
            <person name="Yang R."/>
            <person name="Briner A.E."/>
            <person name="Felis G.E."/>
            <person name="de Vos W.M."/>
            <person name="Barrangou R."/>
            <person name="Klaenhammer T.R."/>
            <person name="Caufield P.W."/>
            <person name="Cui Y."/>
            <person name="Zhang H."/>
            <person name="O'Toole P.W."/>
        </authorList>
    </citation>
    <scope>NUCLEOTIDE SEQUENCE [LARGE SCALE GENOMIC DNA]</scope>
    <source>
        <strain evidence="4 5">DSM 22697</strain>
    </source>
</reference>
<evidence type="ECO:0000259" key="3">
    <source>
        <dbReference type="Pfam" id="PF06458"/>
    </source>
</evidence>
<dbReference type="PATRIC" id="fig|1423730.4.peg.1142"/>
<feature type="region of interest" description="Disordered" evidence="2">
    <location>
        <begin position="19"/>
        <end position="52"/>
    </location>
</feature>
<name>A0A0R2F961_9LACO</name>
<dbReference type="Proteomes" id="UP000050865">
    <property type="component" value="Unassembled WGS sequence"/>
</dbReference>
<evidence type="ECO:0000313" key="4">
    <source>
        <dbReference type="EMBL" id="KRN24872.1"/>
    </source>
</evidence>
<evidence type="ECO:0000256" key="2">
    <source>
        <dbReference type="SAM" id="MobiDB-lite"/>
    </source>
</evidence>
<proteinExistence type="predicted"/>
<keyword evidence="1" id="KW-0677">Repeat</keyword>
<sequence>MEETMGLFQTISNWFKRRPRPRTSAAKAHQQPSRKQTGPNSAATSALPPATGATSRFTTVTIYYRLRGSNTELRKPSVVRGPIGARLTIAIPQIEGCDLFAVTNYLTRFPASSAVVYLLYEPHIAAPVTVYHRDETGRLLAAPTILVGRLNAAFTATPLPSLKAHAEPSTPQHGRFTQTAQTLHFTYQLGPALTYADPQSAYVELTAPKPAYPAPVQDQQYATCLPAGSFWRVFSLAKNQAGEVFLDLGGSQWITTANTKPQQTNPFLPGAAQLKLTTNLVTFNAQPLQAVGQVNTTGSLTRWSSPYGQRLAPLPAGSRVALLKIVYGTDDSTWYKLSDDSYVLASLIDLL</sequence>
<keyword evidence="5" id="KW-1185">Reference proteome</keyword>
<feature type="domain" description="MucBP" evidence="3">
    <location>
        <begin position="127"/>
        <end position="188"/>
    </location>
</feature>
<feature type="compositionally biased region" description="Polar residues" evidence="2">
    <location>
        <begin position="30"/>
        <end position="44"/>
    </location>
</feature>
<protein>
    <recommendedName>
        <fullName evidence="3">MucBP domain-containing protein</fullName>
    </recommendedName>
</protein>
<dbReference type="AlphaFoldDB" id="A0A0R2F961"/>